<organism evidence="1 2">
    <name type="scientific">Orbilia brochopaga</name>
    <dbReference type="NCBI Taxonomy" id="3140254"/>
    <lineage>
        <taxon>Eukaryota</taxon>
        <taxon>Fungi</taxon>
        <taxon>Dikarya</taxon>
        <taxon>Ascomycota</taxon>
        <taxon>Pezizomycotina</taxon>
        <taxon>Orbiliomycetes</taxon>
        <taxon>Orbiliales</taxon>
        <taxon>Orbiliaceae</taxon>
        <taxon>Orbilia</taxon>
    </lineage>
</organism>
<reference evidence="1 2" key="1">
    <citation type="submission" date="2019-10" db="EMBL/GenBank/DDBJ databases">
        <authorList>
            <person name="Palmer J.M."/>
        </authorList>
    </citation>
    <scope>NUCLEOTIDE SEQUENCE [LARGE SCALE GENOMIC DNA]</scope>
    <source>
        <strain evidence="1 2">TWF696</strain>
    </source>
</reference>
<dbReference type="EMBL" id="JAVHNQ010000010">
    <property type="protein sequence ID" value="KAK6337884.1"/>
    <property type="molecule type" value="Genomic_DNA"/>
</dbReference>
<comment type="caution">
    <text evidence="1">The sequence shown here is derived from an EMBL/GenBank/DDBJ whole genome shotgun (WGS) entry which is preliminary data.</text>
</comment>
<accession>A0AAV9U9B0</accession>
<dbReference type="Proteomes" id="UP001375240">
    <property type="component" value="Unassembled WGS sequence"/>
</dbReference>
<evidence type="ECO:0000313" key="2">
    <source>
        <dbReference type="Proteomes" id="UP001375240"/>
    </source>
</evidence>
<evidence type="ECO:0000313" key="1">
    <source>
        <dbReference type="EMBL" id="KAK6337884.1"/>
    </source>
</evidence>
<protein>
    <recommendedName>
        <fullName evidence="3">Glycosyltransferase family 1 protein</fullName>
    </recommendedName>
</protein>
<dbReference type="AlphaFoldDB" id="A0AAV9U9B0"/>
<evidence type="ECO:0008006" key="3">
    <source>
        <dbReference type="Google" id="ProtNLM"/>
    </source>
</evidence>
<keyword evidence="2" id="KW-1185">Reference proteome</keyword>
<gene>
    <name evidence="1" type="ORF">TWF696_001362</name>
</gene>
<sequence>MIVMPRRVTRRDRLLMLVLLALLLAYLSFVPLGEQLTVARTSNSYLEPWKPPKHSAPGLKIALVNTPRYHFEVVTPLLYAFANQGDAIEHIELFATDYGSTRLGVRPILEDQMPEIQTERSWFSSLHQQVIRRKKIHVSDPRRLSEMNFVADVMILTSCSRDLEWDSIKDKRVYDPEWYRAPKEIICLVHEAEEWEQMDTLWRRYLMAWIDRGRMTFLTLSPHVAQYVRQNIEERWQMAPIKEDPRSINGKGVFMTEPFIPVFEDPRLFSETMFKNITGPFAAIPGKYEPFRRNYSSIFEHMTEHFDIIRATNATLRLPGYGDWPPEIPAQLADYVFMHSHYDFPAYFSLLSRSMAIVPAFATHKYFEDRASSTVATSVIAGVPIVATRELLRSYSYIDAESAWLQGDDEEEIMTWLRVLELGREEWEVKKRRVRALRSRLIRGNLRLVSQMLDEIRWRNRARGF</sequence>
<proteinExistence type="predicted"/>
<name>A0AAV9U9B0_9PEZI</name>